<feature type="transmembrane region" description="Helical" evidence="1">
    <location>
        <begin position="583"/>
        <end position="600"/>
    </location>
</feature>
<feature type="transmembrane region" description="Helical" evidence="1">
    <location>
        <begin position="6"/>
        <end position="25"/>
    </location>
</feature>
<evidence type="ECO:0000313" key="2">
    <source>
        <dbReference type="EMBL" id="PVY39982.1"/>
    </source>
</evidence>
<dbReference type="EMBL" id="QEKI01000009">
    <property type="protein sequence ID" value="PVY39982.1"/>
    <property type="molecule type" value="Genomic_DNA"/>
</dbReference>
<dbReference type="AlphaFoldDB" id="A0A2U1AUB0"/>
<name>A0A2U1AUB0_9BACT</name>
<sequence length="604" mass="67545">MQYTFPYLPWLLATLAVLLLGWLAWRRPDRRRLVWRLLASAIAGISLVLLLFPPTYQRALDPSTAILLTEGYEADSLSALIERLEPNPLVYTYKTQAPKAAAISDFYTFRQEQPHVQTIHILGHGLAEQDLLTLQDVSVIPHLSSVAAGIASITWPETITLGEALTVAGQYSQTIDEETTLYLQAAGQVRDSVRLKEIGQHTFQLRYTPKQEGRYTYSLTARSGDKVDTLGHVPVKVDAAIKPAVLLVSSFPLFEFKFLKNHLGQLQHKVALRSTVSKGMYQSEWLNMVQTDLSRITPKLLQQFDLVIIEPQALQELSSAERATLQRAVTEDGLGVLTVAAEQLGNRTTAFFTNFQSKRLSQQDTRSARAYWTNGTTAAVIPVSPYTLVSSEAVTGLIEEQSNNLLAAGRKAGWGTVALSVVPQTFSWQLEGKQNTYASYWAHLLSSVAKREVQDKFWQVSKPQVPQIHQPVTLQLTDYTLITASLIPAATVRSTADTVRTGIALQQSVHQPEVYEGTFWPRRSGWHVVESPGVEPLYFLVQDTAAWQHQGIQARREATLGFAAQQRTRVAENKTAYAEEQVPVIWFFLLFVLSTGFLWLEEKL</sequence>
<dbReference type="RefSeq" id="WP_116544111.1">
    <property type="nucleotide sequence ID" value="NZ_QEKI01000009.1"/>
</dbReference>
<reference evidence="2 3" key="1">
    <citation type="submission" date="2018-04" db="EMBL/GenBank/DDBJ databases">
        <title>Genomic Encyclopedia of Type Strains, Phase IV (KMG-IV): sequencing the most valuable type-strain genomes for metagenomic binning, comparative biology and taxonomic classification.</title>
        <authorList>
            <person name="Goeker M."/>
        </authorList>
    </citation>
    <scope>NUCLEOTIDE SEQUENCE [LARGE SCALE GENOMIC DNA]</scope>
    <source>
        <strain evidence="2 3">DSM 100231</strain>
    </source>
</reference>
<organism evidence="2 3">
    <name type="scientific">Pontibacter virosus</name>
    <dbReference type="NCBI Taxonomy" id="1765052"/>
    <lineage>
        <taxon>Bacteria</taxon>
        <taxon>Pseudomonadati</taxon>
        <taxon>Bacteroidota</taxon>
        <taxon>Cytophagia</taxon>
        <taxon>Cytophagales</taxon>
        <taxon>Hymenobacteraceae</taxon>
        <taxon>Pontibacter</taxon>
    </lineage>
</organism>
<dbReference type="Proteomes" id="UP000245466">
    <property type="component" value="Unassembled WGS sequence"/>
</dbReference>
<feature type="transmembrane region" description="Helical" evidence="1">
    <location>
        <begin position="37"/>
        <end position="56"/>
    </location>
</feature>
<comment type="caution">
    <text evidence="2">The sequence shown here is derived from an EMBL/GenBank/DDBJ whole genome shotgun (WGS) entry which is preliminary data.</text>
</comment>
<keyword evidence="3" id="KW-1185">Reference proteome</keyword>
<keyword evidence="1" id="KW-1133">Transmembrane helix</keyword>
<evidence type="ECO:0000313" key="3">
    <source>
        <dbReference type="Proteomes" id="UP000245466"/>
    </source>
</evidence>
<evidence type="ECO:0000256" key="1">
    <source>
        <dbReference type="SAM" id="Phobius"/>
    </source>
</evidence>
<accession>A0A2U1AUB0</accession>
<keyword evidence="1" id="KW-0472">Membrane</keyword>
<protein>
    <submittedName>
        <fullName evidence="2">Uncharacterized protein</fullName>
    </submittedName>
</protein>
<gene>
    <name evidence="2" type="ORF">C8E01_109126</name>
</gene>
<dbReference type="OrthoDB" id="980086at2"/>
<proteinExistence type="predicted"/>
<keyword evidence="1" id="KW-0812">Transmembrane</keyword>